<keyword evidence="5" id="KW-1185">Reference proteome</keyword>
<gene>
    <name evidence="4" type="ORF">SAMN05421866_0142</name>
</gene>
<evidence type="ECO:0000256" key="1">
    <source>
        <dbReference type="ARBA" id="ARBA00023125"/>
    </source>
</evidence>
<dbReference type="Gene3D" id="1.10.260.40">
    <property type="entry name" value="lambda repressor-like DNA-binding domains"/>
    <property type="match status" value="1"/>
</dbReference>
<dbReference type="STRING" id="421058.SAMN05421866_0142"/>
<dbReference type="InterPro" id="IPR001387">
    <property type="entry name" value="Cro/C1-type_HTH"/>
</dbReference>
<dbReference type="EMBL" id="FQWT01000001">
    <property type="protein sequence ID" value="SHG35168.1"/>
    <property type="molecule type" value="Genomic_DNA"/>
</dbReference>
<dbReference type="InterPro" id="IPR010982">
    <property type="entry name" value="Lambda_DNA-bd_dom_sf"/>
</dbReference>
<dbReference type="Pfam" id="PF01381">
    <property type="entry name" value="HTH_3"/>
    <property type="match status" value="1"/>
</dbReference>
<dbReference type="OrthoDB" id="1446758at2"/>
<sequence length="121" mass="13784">MSIGSKVRKYREVKGMSQEDLAFRLDVAQTTISSIESDKSIPNSILLHKIAQELDVDINEILDEGKTNINTVERNEGVINVDTNIGTLNMLSEKLIEQYEERIKELKEQIDYWKSKAEAGK</sequence>
<dbReference type="PANTHER" id="PTHR46558:SF11">
    <property type="entry name" value="HTH-TYPE TRANSCRIPTIONAL REGULATOR XRE"/>
    <property type="match status" value="1"/>
</dbReference>
<dbReference type="GO" id="GO:0003677">
    <property type="term" value="F:DNA binding"/>
    <property type="evidence" value="ECO:0007669"/>
    <property type="project" value="UniProtKB-KW"/>
</dbReference>
<protein>
    <submittedName>
        <fullName evidence="4">DNA-binding transcriptional regulator, XRE-family HTH domain</fullName>
    </submittedName>
</protein>
<dbReference type="SMART" id="SM00530">
    <property type="entry name" value="HTH_XRE"/>
    <property type="match status" value="1"/>
</dbReference>
<evidence type="ECO:0000313" key="4">
    <source>
        <dbReference type="EMBL" id="SHG35168.1"/>
    </source>
</evidence>
<dbReference type="Proteomes" id="UP000184047">
    <property type="component" value="Unassembled WGS sequence"/>
</dbReference>
<dbReference type="PANTHER" id="PTHR46558">
    <property type="entry name" value="TRACRIPTIONAL REGULATORY PROTEIN-RELATED-RELATED"/>
    <property type="match status" value="1"/>
</dbReference>
<evidence type="ECO:0000259" key="3">
    <source>
        <dbReference type="PROSITE" id="PS50943"/>
    </source>
</evidence>
<dbReference type="PROSITE" id="PS50943">
    <property type="entry name" value="HTH_CROC1"/>
    <property type="match status" value="1"/>
</dbReference>
<name>A0A1M5J3H3_9FLAO</name>
<feature type="coiled-coil region" evidence="2">
    <location>
        <begin position="89"/>
        <end position="116"/>
    </location>
</feature>
<reference evidence="5" key="1">
    <citation type="submission" date="2016-11" db="EMBL/GenBank/DDBJ databases">
        <authorList>
            <person name="Varghese N."/>
            <person name="Submissions S."/>
        </authorList>
    </citation>
    <scope>NUCLEOTIDE SEQUENCE [LARGE SCALE GENOMIC DNA]</scope>
    <source>
        <strain evidence="5">DSM 19055</strain>
    </source>
</reference>
<evidence type="ECO:0000313" key="5">
    <source>
        <dbReference type="Proteomes" id="UP000184047"/>
    </source>
</evidence>
<dbReference type="RefSeq" id="WP_052352586.1">
    <property type="nucleotide sequence ID" value="NZ_FQWT01000001.1"/>
</dbReference>
<feature type="domain" description="HTH cro/C1-type" evidence="3">
    <location>
        <begin position="7"/>
        <end position="61"/>
    </location>
</feature>
<dbReference type="CDD" id="cd00093">
    <property type="entry name" value="HTH_XRE"/>
    <property type="match status" value="1"/>
</dbReference>
<dbReference type="AlphaFoldDB" id="A0A1M5J3H3"/>
<dbReference type="SUPFAM" id="SSF47413">
    <property type="entry name" value="lambda repressor-like DNA-binding domains"/>
    <property type="match status" value="1"/>
</dbReference>
<proteinExistence type="predicted"/>
<evidence type="ECO:0000256" key="2">
    <source>
        <dbReference type="SAM" id="Coils"/>
    </source>
</evidence>
<organism evidence="4 5">
    <name type="scientific">Chryseobacterium oranimense</name>
    <dbReference type="NCBI Taxonomy" id="421058"/>
    <lineage>
        <taxon>Bacteria</taxon>
        <taxon>Pseudomonadati</taxon>
        <taxon>Bacteroidota</taxon>
        <taxon>Flavobacteriia</taxon>
        <taxon>Flavobacteriales</taxon>
        <taxon>Weeksellaceae</taxon>
        <taxon>Chryseobacterium group</taxon>
        <taxon>Chryseobacterium</taxon>
    </lineage>
</organism>
<keyword evidence="1 4" id="KW-0238">DNA-binding</keyword>
<accession>A0A1M5J3H3</accession>
<keyword evidence="2" id="KW-0175">Coiled coil</keyword>